<reference evidence="4" key="1">
    <citation type="journal article" date="2020" name="Stud. Mycol.">
        <title>101 Dothideomycetes genomes: a test case for predicting lifestyles and emergence of pathogens.</title>
        <authorList>
            <person name="Haridas S."/>
            <person name="Albert R."/>
            <person name="Binder M."/>
            <person name="Bloem J."/>
            <person name="Labutti K."/>
            <person name="Salamov A."/>
            <person name="Andreopoulos B."/>
            <person name="Baker S."/>
            <person name="Barry K."/>
            <person name="Bills G."/>
            <person name="Bluhm B."/>
            <person name="Cannon C."/>
            <person name="Castanera R."/>
            <person name="Culley D."/>
            <person name="Daum C."/>
            <person name="Ezra D."/>
            <person name="Gonzalez J."/>
            <person name="Henrissat B."/>
            <person name="Kuo A."/>
            <person name="Liang C."/>
            <person name="Lipzen A."/>
            <person name="Lutzoni F."/>
            <person name="Magnuson J."/>
            <person name="Mondo S."/>
            <person name="Nolan M."/>
            <person name="Ohm R."/>
            <person name="Pangilinan J."/>
            <person name="Park H.-J."/>
            <person name="Ramirez L."/>
            <person name="Alfaro M."/>
            <person name="Sun H."/>
            <person name="Tritt A."/>
            <person name="Yoshinaga Y."/>
            <person name="Zwiers L.-H."/>
            <person name="Turgeon B."/>
            <person name="Goodwin S."/>
            <person name="Spatafora J."/>
            <person name="Crous P."/>
            <person name="Grigoriev I."/>
        </authorList>
    </citation>
    <scope>NUCLEOTIDE SEQUENCE</scope>
    <source>
        <strain evidence="4">ATCC 16933</strain>
    </source>
</reference>
<feature type="domain" description="C3H1-type" evidence="3">
    <location>
        <begin position="186"/>
        <end position="215"/>
    </location>
</feature>
<feature type="compositionally biased region" description="Basic residues" evidence="2">
    <location>
        <begin position="562"/>
        <end position="576"/>
    </location>
</feature>
<feature type="compositionally biased region" description="Basic and acidic residues" evidence="2">
    <location>
        <begin position="526"/>
        <end position="541"/>
    </location>
</feature>
<dbReference type="OrthoDB" id="5355510at2759"/>
<feature type="region of interest" description="Disordered" evidence="2">
    <location>
        <begin position="131"/>
        <end position="161"/>
    </location>
</feature>
<feature type="zinc finger region" description="C3H1-type" evidence="1">
    <location>
        <begin position="186"/>
        <end position="215"/>
    </location>
</feature>
<dbReference type="AlphaFoldDB" id="A0A6A6P474"/>
<feature type="compositionally biased region" description="Polar residues" evidence="2">
    <location>
        <begin position="317"/>
        <end position="328"/>
    </location>
</feature>
<feature type="region of interest" description="Disordered" evidence="2">
    <location>
        <begin position="1"/>
        <end position="41"/>
    </location>
</feature>
<keyword evidence="5" id="KW-1185">Reference proteome</keyword>
<organism evidence="4 5">
    <name type="scientific">Lineolata rhizophorae</name>
    <dbReference type="NCBI Taxonomy" id="578093"/>
    <lineage>
        <taxon>Eukaryota</taxon>
        <taxon>Fungi</taxon>
        <taxon>Dikarya</taxon>
        <taxon>Ascomycota</taxon>
        <taxon>Pezizomycotina</taxon>
        <taxon>Dothideomycetes</taxon>
        <taxon>Dothideomycetes incertae sedis</taxon>
        <taxon>Lineolatales</taxon>
        <taxon>Lineolataceae</taxon>
        <taxon>Lineolata</taxon>
    </lineage>
</organism>
<gene>
    <name evidence="4" type="ORF">BDY21DRAFT_420731</name>
</gene>
<evidence type="ECO:0000259" key="3">
    <source>
        <dbReference type="PROSITE" id="PS50103"/>
    </source>
</evidence>
<keyword evidence="1" id="KW-0863">Zinc-finger</keyword>
<dbReference type="Proteomes" id="UP000799766">
    <property type="component" value="Unassembled WGS sequence"/>
</dbReference>
<feature type="compositionally biased region" description="Polar residues" evidence="2">
    <location>
        <begin position="256"/>
        <end position="269"/>
    </location>
</feature>
<proteinExistence type="predicted"/>
<feature type="region of interest" description="Disordered" evidence="2">
    <location>
        <begin position="248"/>
        <end position="335"/>
    </location>
</feature>
<dbReference type="GO" id="GO:0008270">
    <property type="term" value="F:zinc ion binding"/>
    <property type="evidence" value="ECO:0007669"/>
    <property type="project" value="UniProtKB-KW"/>
</dbReference>
<feature type="region of interest" description="Disordered" evidence="2">
    <location>
        <begin position="431"/>
        <end position="453"/>
    </location>
</feature>
<evidence type="ECO:0000313" key="5">
    <source>
        <dbReference type="Proteomes" id="UP000799766"/>
    </source>
</evidence>
<evidence type="ECO:0000256" key="2">
    <source>
        <dbReference type="SAM" id="MobiDB-lite"/>
    </source>
</evidence>
<dbReference type="EMBL" id="MU001677">
    <property type="protein sequence ID" value="KAF2458781.1"/>
    <property type="molecule type" value="Genomic_DNA"/>
</dbReference>
<feature type="compositionally biased region" description="Polar residues" evidence="2">
    <location>
        <begin position="1"/>
        <end position="15"/>
    </location>
</feature>
<keyword evidence="1" id="KW-0862">Zinc</keyword>
<dbReference type="PROSITE" id="PS50103">
    <property type="entry name" value="ZF_C3H1"/>
    <property type="match status" value="1"/>
</dbReference>
<sequence>MPAFTSSTFHTQPNFPLQRPSFGPPARTSRPPPSYSANDSTATATNTIALASNSNTEVYPTLRPQFYLTRGPNHLTPLVAADELPLSVQLRGVPRAMTAELAQVMGMTCVGEASGTGRVYGLESGVLGEVGREHDKKEQALDPAEQERNDKAREGSSAQRPDVQSLSHCHFYCALPYTILARKPDPEKKEYCTYWIRTGECDYTQQGCLYKHEMPDKATLARIGFRGVPRWWAEKHAVRMRPILSENRTDEGARSSGATMSWRRLTTTPDALRQAPGKVLAKEDNNTTSGEESSEKESDSESEDASARDVTVKNVKRQSGQHLRSNPTAPKDSKFYFSRTAKLKDADPELVHVQSSSAVQEPRSNRALTCADIKFPALVPQKSRMVTGESSGDDSLIELQMPGAHESNKNLNHQKQHRVEIAKESLRPDVTIASKERTTAGKSKISQPASQAAPISSDCGSLLDIEPESCAPSSANIKSAAGQQVSTETLIGFLAKQGLLKDPNVALKQLLGSAASANNTADLKTNVDKEGKAASKAEKSRGMLASKYADNSEEVAEESGKTKRKAVNQKVAKKGKNTAAIPK</sequence>
<protein>
    <recommendedName>
        <fullName evidence="3">C3H1-type domain-containing protein</fullName>
    </recommendedName>
</protein>
<accession>A0A6A6P474</accession>
<keyword evidence="1" id="KW-0479">Metal-binding</keyword>
<dbReference type="InterPro" id="IPR000571">
    <property type="entry name" value="Znf_CCCH"/>
</dbReference>
<name>A0A6A6P474_9PEZI</name>
<feature type="region of interest" description="Disordered" evidence="2">
    <location>
        <begin position="526"/>
        <end position="583"/>
    </location>
</feature>
<evidence type="ECO:0000313" key="4">
    <source>
        <dbReference type="EMBL" id="KAF2458781.1"/>
    </source>
</evidence>
<feature type="compositionally biased region" description="Basic and acidic residues" evidence="2">
    <location>
        <begin position="293"/>
        <end position="311"/>
    </location>
</feature>
<evidence type="ECO:0000256" key="1">
    <source>
        <dbReference type="PROSITE-ProRule" id="PRU00723"/>
    </source>
</evidence>
<feature type="compositionally biased region" description="Basic and acidic residues" evidence="2">
    <location>
        <begin position="131"/>
        <end position="154"/>
    </location>
</feature>